<keyword evidence="2" id="KW-0547">Nucleotide-binding</keyword>
<evidence type="ECO:0000313" key="2">
    <source>
        <dbReference type="EMBL" id="MDK6028892.1"/>
    </source>
</evidence>
<name>A0ABD4Z7H9_9CREN</name>
<protein>
    <submittedName>
        <fullName evidence="2">ATP-binding protein</fullName>
    </submittedName>
</protein>
<evidence type="ECO:0000259" key="1">
    <source>
        <dbReference type="Pfam" id="PF01637"/>
    </source>
</evidence>
<dbReference type="Gene3D" id="1.10.8.60">
    <property type="match status" value="1"/>
</dbReference>
<dbReference type="EMBL" id="JASNVW010000003">
    <property type="protein sequence ID" value="MDK6028892.1"/>
    <property type="molecule type" value="Genomic_DNA"/>
</dbReference>
<dbReference type="Proteomes" id="UP001529235">
    <property type="component" value="Unassembled WGS sequence"/>
</dbReference>
<comment type="caution">
    <text evidence="2">The sequence shown here is derived from an EMBL/GenBank/DDBJ whole genome shotgun (WGS) entry which is preliminary data.</text>
</comment>
<dbReference type="InterPro" id="IPR036388">
    <property type="entry name" value="WH-like_DNA-bd_sf"/>
</dbReference>
<keyword evidence="2" id="KW-0067">ATP-binding</keyword>
<proteinExistence type="predicted"/>
<dbReference type="Pfam" id="PF01637">
    <property type="entry name" value="ATPase_2"/>
    <property type="match status" value="1"/>
</dbReference>
<sequence length="317" mass="36912">MLFDLRPKERREELYGREKELEELHRLVRSEWVVILGRRMMGKTSLLKVFLNEVNGIYVNLSGVRSIRGFVEELLKHVRRLDMEFRIGPVSISWTRLAEDVFSRFEGRVVGLDEVQELPSNYMLKLLKKIWDTYDIKLVFTGSLVGVITGLLEPTPQSPLYGRQPARIELKPFPRDVSIEFLVNGFREFGVTPPIAEIEEAVETLNGYPGWLVYYGNMRCVRNLGHREALERVYSEGKQILLQELKKFLTTRKYPERYIKLLKLLPARWSELKNSLAVNAKTLAEMLNSLEKAMIIEKKGNTYTIPDPIMRRLVLDL</sequence>
<dbReference type="AlphaFoldDB" id="A0ABD4Z7H9"/>
<dbReference type="InterPro" id="IPR036390">
    <property type="entry name" value="WH_DNA-bd_sf"/>
</dbReference>
<evidence type="ECO:0000313" key="3">
    <source>
        <dbReference type="Proteomes" id="UP001529235"/>
    </source>
</evidence>
<reference evidence="2 3" key="1">
    <citation type="submission" date="2023-05" db="EMBL/GenBank/DDBJ databases">
        <title>A new hyperthermophilic archaea 'Ignisphaera cupida' sp. nov. and description of the family 'Ignisphaeraceae' fam. nov.</title>
        <authorList>
            <person name="Podosokorskaya O.A."/>
            <person name="Elcheninov A.G."/>
            <person name="Klukina A."/>
            <person name="Merkel A.Y."/>
        </authorList>
    </citation>
    <scope>NUCLEOTIDE SEQUENCE [LARGE SCALE GENOMIC DNA]</scope>
    <source>
        <strain evidence="2 3">4213-co</strain>
    </source>
</reference>
<feature type="domain" description="ATPase" evidence="1">
    <location>
        <begin position="16"/>
        <end position="213"/>
    </location>
</feature>
<organism evidence="2 3">
    <name type="scientific">Ignisphaera cupida</name>
    <dbReference type="NCBI Taxonomy" id="3050454"/>
    <lineage>
        <taxon>Archaea</taxon>
        <taxon>Thermoproteota</taxon>
        <taxon>Thermoprotei</taxon>
        <taxon>Desulfurococcales</taxon>
        <taxon>Desulfurococcaceae</taxon>
        <taxon>Ignisphaera</taxon>
    </lineage>
</organism>
<gene>
    <name evidence="2" type="ORF">QPL79_05905</name>
</gene>
<dbReference type="PANTHER" id="PTHR34301:SF8">
    <property type="entry name" value="ATPASE DOMAIN-CONTAINING PROTEIN"/>
    <property type="match status" value="1"/>
</dbReference>
<keyword evidence="3" id="KW-1185">Reference proteome</keyword>
<dbReference type="Gene3D" id="1.10.10.10">
    <property type="entry name" value="Winged helix-like DNA-binding domain superfamily/Winged helix DNA-binding domain"/>
    <property type="match status" value="1"/>
</dbReference>
<dbReference type="GO" id="GO:0005524">
    <property type="term" value="F:ATP binding"/>
    <property type="evidence" value="ECO:0007669"/>
    <property type="project" value="UniProtKB-KW"/>
</dbReference>
<dbReference type="SUPFAM" id="SSF46785">
    <property type="entry name" value="Winged helix' DNA-binding domain"/>
    <property type="match status" value="1"/>
</dbReference>
<accession>A0ABD4Z7H9</accession>
<dbReference type="RefSeq" id="WP_285273877.1">
    <property type="nucleotide sequence ID" value="NZ_JASNVW010000003.1"/>
</dbReference>
<dbReference type="InterPro" id="IPR027417">
    <property type="entry name" value="P-loop_NTPase"/>
</dbReference>
<dbReference type="SUPFAM" id="SSF52540">
    <property type="entry name" value="P-loop containing nucleoside triphosphate hydrolases"/>
    <property type="match status" value="1"/>
</dbReference>
<dbReference type="PANTHER" id="PTHR34301">
    <property type="entry name" value="DNA-BINDING PROTEIN-RELATED"/>
    <property type="match status" value="1"/>
</dbReference>
<dbReference type="Gene3D" id="3.40.50.300">
    <property type="entry name" value="P-loop containing nucleotide triphosphate hydrolases"/>
    <property type="match status" value="1"/>
</dbReference>
<dbReference type="InterPro" id="IPR011579">
    <property type="entry name" value="ATPase_dom"/>
</dbReference>